<dbReference type="PANTHER" id="PTHR42693:SF33">
    <property type="entry name" value="ARYLSULFATASE"/>
    <property type="match status" value="1"/>
</dbReference>
<keyword evidence="5" id="KW-1185">Reference proteome</keyword>
<dbReference type="Proteomes" id="UP000679341">
    <property type="component" value="Chromosome"/>
</dbReference>
<name>A0A8T8LLE4_9EURY</name>
<accession>A0A8T8LLE4</accession>
<feature type="region of interest" description="Disordered" evidence="2">
    <location>
        <begin position="373"/>
        <end position="397"/>
    </location>
</feature>
<evidence type="ECO:0000313" key="4">
    <source>
        <dbReference type="EMBL" id="QUO47725.1"/>
    </source>
</evidence>
<dbReference type="GeneID" id="64828752"/>
<dbReference type="EMBL" id="CP073695">
    <property type="protein sequence ID" value="QUO47725.1"/>
    <property type="molecule type" value="Genomic_DNA"/>
</dbReference>
<proteinExistence type="inferred from homology"/>
<organism evidence="4 5">
    <name type="scientific">Halorubrum ruber</name>
    <dbReference type="NCBI Taxonomy" id="2982524"/>
    <lineage>
        <taxon>Archaea</taxon>
        <taxon>Methanobacteriati</taxon>
        <taxon>Methanobacteriota</taxon>
        <taxon>Stenosarchaea group</taxon>
        <taxon>Halobacteria</taxon>
        <taxon>Halobacteriales</taxon>
        <taxon>Haloferacaceae</taxon>
        <taxon>Halorubrum</taxon>
    </lineage>
</organism>
<comment type="similarity">
    <text evidence="1">Belongs to the sulfatase family.</text>
</comment>
<keyword evidence="4" id="KW-0378">Hydrolase</keyword>
<dbReference type="PANTHER" id="PTHR42693">
    <property type="entry name" value="ARYLSULFATASE FAMILY MEMBER"/>
    <property type="match status" value="1"/>
</dbReference>
<dbReference type="InterPro" id="IPR017850">
    <property type="entry name" value="Alkaline_phosphatase_core_sf"/>
</dbReference>
<dbReference type="GO" id="GO:0004065">
    <property type="term" value="F:arylsulfatase activity"/>
    <property type="evidence" value="ECO:0007669"/>
    <property type="project" value="TreeGrafter"/>
</dbReference>
<gene>
    <name evidence="4" type="ORF">J7656_14390</name>
</gene>
<evidence type="ECO:0000259" key="3">
    <source>
        <dbReference type="Pfam" id="PF00884"/>
    </source>
</evidence>
<reference evidence="4 5" key="1">
    <citation type="submission" date="2021-03" db="EMBL/GenBank/DDBJ databases">
        <title>Halorubrum sodomense MBLA0099, Whole genome shotgun sequencing.</title>
        <authorList>
            <person name="Seo M.-J."/>
            <person name="Cho E.-S."/>
            <person name="Hwang C.Y."/>
        </authorList>
    </citation>
    <scope>NUCLEOTIDE SEQUENCE [LARGE SCALE GENOMIC DNA]</scope>
    <source>
        <strain evidence="4 5">MBLA0099</strain>
    </source>
</reference>
<dbReference type="SUPFAM" id="SSF53649">
    <property type="entry name" value="Alkaline phosphatase-like"/>
    <property type="match status" value="1"/>
</dbReference>
<dbReference type="RefSeq" id="WP_211553668.1">
    <property type="nucleotide sequence ID" value="NZ_CP073695.1"/>
</dbReference>
<evidence type="ECO:0000313" key="5">
    <source>
        <dbReference type="Proteomes" id="UP000679341"/>
    </source>
</evidence>
<evidence type="ECO:0000256" key="1">
    <source>
        <dbReference type="ARBA" id="ARBA00008779"/>
    </source>
</evidence>
<dbReference type="AlphaFoldDB" id="A0A8T8LLE4"/>
<feature type="domain" description="Sulfatase N-terminal" evidence="3">
    <location>
        <begin position="123"/>
        <end position="257"/>
    </location>
</feature>
<dbReference type="KEGG" id="hss:J7656_14390"/>
<evidence type="ECO:0000256" key="2">
    <source>
        <dbReference type="SAM" id="MobiDB-lite"/>
    </source>
</evidence>
<protein>
    <submittedName>
        <fullName evidence="4">Sulfatase-like hydrolase/transferase</fullName>
    </submittedName>
</protein>
<dbReference type="Gene3D" id="3.40.720.10">
    <property type="entry name" value="Alkaline Phosphatase, subunit A"/>
    <property type="match status" value="1"/>
</dbReference>
<sequence length="397" mass="44837">MAQLPDIDISNVFLYIGDAVRWDTLPESLAECGQLYKTIAAGIHTPTSFSSIVTGLHPPQHGVDQFGDKLDPALPSLFNLSDVEARFTNTINERFNEEPDDMSILDSTLATTTSHSDSLSDIETPFIFVERGPGGHAPYGEYLGNAWEYYRDRKGAPQSRFRQEYEIAVERDIEYFNSRVEQLKARGLLDDTLIIYTSDHGELLGEEGCLGHNSPVHPNLAYVPTVFFHPDLNNKRVTDGVLRHIDLFPTILELLDVNDLHLPGRDITTESIAECGACFYNKSVLPSSQIINGELSFESVWDYNGGYVFPQSGKINRSAILLGKLLRSAKREYMRQHLFDNVPFYLSGPREYGNTEMSIDSCRSYLDRIEKPAHTESDSRNLEQSTEERLRELGYLQ</sequence>
<dbReference type="InterPro" id="IPR000917">
    <property type="entry name" value="Sulfatase_N"/>
</dbReference>
<dbReference type="InterPro" id="IPR050738">
    <property type="entry name" value="Sulfatase"/>
</dbReference>
<dbReference type="OrthoDB" id="3164at2157"/>
<dbReference type="Pfam" id="PF00884">
    <property type="entry name" value="Sulfatase"/>
    <property type="match status" value="1"/>
</dbReference>